<gene>
    <name evidence="1" type="ORF">Mb0085</name>
</gene>
<dbReference type="InterPro" id="IPR030934">
    <property type="entry name" value="Intein_C"/>
</dbReference>
<reference evidence="1" key="1">
    <citation type="submission" date="2018-03" db="EMBL/GenBank/DDBJ databases">
        <title>Draft genome sequences of Megaviruse, new member of the family Mimiviridae isolated from water in Shanghai, China.</title>
        <authorList>
            <person name="Xia Y."/>
        </authorList>
    </citation>
    <scope>NUCLEOTIDE SEQUENCE</scope>
    <source>
        <strain evidence="1">SH</strain>
    </source>
</reference>
<dbReference type="SUPFAM" id="SSF82171">
    <property type="entry name" value="DPP6 N-terminal domain-like"/>
    <property type="match status" value="1"/>
</dbReference>
<protein>
    <submittedName>
        <fullName evidence="1">Uncharacterized protein</fullName>
    </submittedName>
</protein>
<dbReference type="PROSITE" id="PS50818">
    <property type="entry name" value="INTEIN_C_TER"/>
    <property type="match status" value="1"/>
</dbReference>
<accession>A0A3Q8U8H8</accession>
<name>A0A3Q8U8H8_9VIRU</name>
<dbReference type="Gene3D" id="2.130.10.10">
    <property type="entry name" value="YVTN repeat-like/Quinoprotein amine dehydrogenase"/>
    <property type="match status" value="1"/>
</dbReference>
<proteinExistence type="predicted"/>
<dbReference type="EMBL" id="MH046811">
    <property type="protein sequence ID" value="AZL89651.1"/>
    <property type="molecule type" value="Genomic_DNA"/>
</dbReference>
<evidence type="ECO:0000313" key="1">
    <source>
        <dbReference type="EMBL" id="AZL89651.1"/>
    </source>
</evidence>
<organism evidence="1">
    <name type="scientific">Megavirus baoshan</name>
    <dbReference type="NCBI Taxonomy" id="2496520"/>
    <lineage>
        <taxon>Viruses</taxon>
        <taxon>Varidnaviria</taxon>
        <taxon>Bamfordvirae</taxon>
        <taxon>Nucleocytoviricota</taxon>
        <taxon>Megaviricetes</taxon>
        <taxon>Imitervirales</taxon>
        <taxon>Mimiviridae</taxon>
        <taxon>Megamimivirinae</taxon>
        <taxon>Megavirus</taxon>
        <taxon>Megavirus baoshanense</taxon>
    </lineage>
</organism>
<dbReference type="InterPro" id="IPR015943">
    <property type="entry name" value="WD40/YVTN_repeat-like_dom_sf"/>
</dbReference>
<sequence>MDKIKLILTDDKSSVELFVDKNDLANKSEYFNNLLKKYSLPCQNKTIIVPNSLASKNIIENLLVSDSSSKTSYDLKYILELIKCYDYFSIDINLKKFNLSGIKDNEFDILLDIIDIVGYNDYNIKLILKNLPNDYDLSKFPHNLLKKMYEIASSYMIIISHNCIIYFFDGNNGDLIKTWNDPTINYHKHILKEKYGDYYEHRDYMWIDIKNYEINIEKILPITKNKIIYMIKSFNNLCPAVSQILGLSVLQTNLFDIKSEKLMNNFDEYNYVSYSPVHNNLAFIKPTMIKNESSIIDNHEKISIFSLNGDLNMKIPITKPQKLPKQLLSRNPLEGKNVRDYPKLFHGIINYSPNGKYIACTNYINQRKNSVMIIDYNTGHIVNEFYYEYNILSICFSPNSDKVIIAYHNIKYYVDLFNIITSEKLDIVTLDEYISKIIFINDTKFIMMTNNLQYERNEYSHNLFLFDIQDKTQKLIYTFIDETDTYYCPVKKHLIILEKSGLIIINPISGKMKNINVCKVINQYIAQNFHRDITTKAEYFDYSVTITPNYHDISKKLKKHLKKLKNNILRILTY</sequence>